<dbReference type="InterPro" id="IPR011990">
    <property type="entry name" value="TPR-like_helical_dom_sf"/>
</dbReference>
<proteinExistence type="predicted"/>
<name>A0A7C9J0B7_9ACTN</name>
<evidence type="ECO:0000313" key="1">
    <source>
        <dbReference type="EMBL" id="NAS20587.1"/>
    </source>
</evidence>
<comment type="caution">
    <text evidence="1">The sequence shown here is derived from an EMBL/GenBank/DDBJ whole genome shotgun (WGS) entry which is preliminary data.</text>
</comment>
<sequence>MTSPDEDVEHALRALKHNPTAAVAIEAARTVDERLRAAGPTPSLVQAAATAHSRAGELLLERAVPGLGISFVDAAVMARRTSPDLTEAARHLLAAVCHDPHDAHALLLLGSVALATGEHEAALAAVGQARPAEPEHAAMLGTLYACLAAYDPGTHEGRRLSILRAALGAPPSLMRPPALLALGNLLTTKSEAPQDLAEGVDALVELMEQAKPGDPEFEHAMILVLAAMCRHLTVEFPADFGRLAAALPWGTRDDLTLACAAACRSRVEQEPEYLTETARHLRKAVERPRPDDRETFLLAGAGLVLFYDRFVAKFALEWLNAADRCCDILEALPYNTDVAAMRRAIAEQRSA</sequence>
<dbReference type="AlphaFoldDB" id="A0A7C9J0B7"/>
<gene>
    <name evidence="1" type="ORF">GT755_02680</name>
</gene>
<accession>A0A7C9J0B7</accession>
<dbReference type="EMBL" id="WXEW01000001">
    <property type="protein sequence ID" value="NAS20587.1"/>
    <property type="molecule type" value="Genomic_DNA"/>
</dbReference>
<keyword evidence="2" id="KW-1185">Reference proteome</keyword>
<reference evidence="1 2" key="1">
    <citation type="submission" date="2020-01" db="EMBL/GenBank/DDBJ databases">
        <title>Herbidospora sp. NEAU-GS84 nov., a novel actinomycete isolated from soil.</title>
        <authorList>
            <person name="Han L."/>
        </authorList>
    </citation>
    <scope>NUCLEOTIDE SEQUENCE [LARGE SCALE GENOMIC DNA]</scope>
    <source>
        <strain evidence="1 2">NEAU-GS84</strain>
    </source>
</reference>
<organism evidence="1 2">
    <name type="scientific">Herbidospora solisilvae</name>
    <dbReference type="NCBI Taxonomy" id="2696284"/>
    <lineage>
        <taxon>Bacteria</taxon>
        <taxon>Bacillati</taxon>
        <taxon>Actinomycetota</taxon>
        <taxon>Actinomycetes</taxon>
        <taxon>Streptosporangiales</taxon>
        <taxon>Streptosporangiaceae</taxon>
        <taxon>Herbidospora</taxon>
    </lineage>
</organism>
<dbReference type="RefSeq" id="WP_161478072.1">
    <property type="nucleotide sequence ID" value="NZ_WXEW01000001.1"/>
</dbReference>
<protein>
    <submittedName>
        <fullName evidence="1">Tetratricopeptide repeat protein</fullName>
    </submittedName>
</protein>
<dbReference type="Proteomes" id="UP000479526">
    <property type="component" value="Unassembled WGS sequence"/>
</dbReference>
<dbReference type="Pfam" id="PF14559">
    <property type="entry name" value="TPR_19"/>
    <property type="match status" value="1"/>
</dbReference>
<dbReference type="SUPFAM" id="SSF48452">
    <property type="entry name" value="TPR-like"/>
    <property type="match status" value="1"/>
</dbReference>
<dbReference type="Gene3D" id="1.25.40.10">
    <property type="entry name" value="Tetratricopeptide repeat domain"/>
    <property type="match status" value="1"/>
</dbReference>
<evidence type="ECO:0000313" key="2">
    <source>
        <dbReference type="Proteomes" id="UP000479526"/>
    </source>
</evidence>